<evidence type="ECO:0000256" key="1">
    <source>
        <dbReference type="ARBA" id="ARBA00023006"/>
    </source>
</evidence>
<evidence type="ECO:0000256" key="3">
    <source>
        <dbReference type="SAM" id="Coils"/>
    </source>
</evidence>
<feature type="coiled-coil region" evidence="3">
    <location>
        <begin position="1349"/>
        <end position="1376"/>
    </location>
</feature>
<name>A0ABM0SAJ5_GALVR</name>
<evidence type="ECO:0000256" key="2">
    <source>
        <dbReference type="ARBA" id="ARBA00023054"/>
    </source>
</evidence>
<evidence type="ECO:0000259" key="5">
    <source>
        <dbReference type="Pfam" id="PF10377"/>
    </source>
</evidence>
<protein>
    <submittedName>
        <fullName evidence="7">RB1-inducible coiled-coil protein 1</fullName>
    </submittedName>
</protein>
<reference evidence="7" key="1">
    <citation type="submission" date="2025-08" db="UniProtKB">
        <authorList>
            <consortium name="RefSeq"/>
        </authorList>
    </citation>
    <scope>IDENTIFICATION</scope>
</reference>
<dbReference type="InterPro" id="IPR040040">
    <property type="entry name" value="ATG11"/>
</dbReference>
<feature type="coiled-coil region" evidence="3">
    <location>
        <begin position="841"/>
        <end position="1037"/>
    </location>
</feature>
<feature type="domain" description="Autophagy-related protein 11 C-terminal" evidence="5">
    <location>
        <begin position="1458"/>
        <end position="1565"/>
    </location>
</feature>
<dbReference type="InterPro" id="IPR019460">
    <property type="entry name" value="Atg11_C"/>
</dbReference>
<feature type="coiled-coil region" evidence="3">
    <location>
        <begin position="1071"/>
        <end position="1098"/>
    </location>
</feature>
<keyword evidence="2 3" id="KW-0175">Coiled coil</keyword>
<organism evidence="6 7">
    <name type="scientific">Galeopterus variegatus</name>
    <name type="common">Malayan flying lemur</name>
    <name type="synonym">Cynocephalus variegatus</name>
    <dbReference type="NCBI Taxonomy" id="482537"/>
    <lineage>
        <taxon>Eukaryota</taxon>
        <taxon>Metazoa</taxon>
        <taxon>Chordata</taxon>
        <taxon>Craniata</taxon>
        <taxon>Vertebrata</taxon>
        <taxon>Euteleostomi</taxon>
        <taxon>Mammalia</taxon>
        <taxon>Eutheria</taxon>
        <taxon>Euarchontoglires</taxon>
        <taxon>Dermoptera</taxon>
        <taxon>Cynocephalidae</taxon>
        <taxon>Galeopterus</taxon>
    </lineage>
</organism>
<keyword evidence="1" id="KW-0072">Autophagy</keyword>
<dbReference type="RefSeq" id="XP_008589886.1">
    <property type="nucleotide sequence ID" value="XM_008591664.1"/>
</dbReference>
<evidence type="ECO:0000313" key="6">
    <source>
        <dbReference type="Proteomes" id="UP000694923"/>
    </source>
</evidence>
<dbReference type="Proteomes" id="UP000694923">
    <property type="component" value="Unplaced"/>
</dbReference>
<proteinExistence type="predicted"/>
<feature type="region of interest" description="Disordered" evidence="4">
    <location>
        <begin position="623"/>
        <end position="656"/>
    </location>
</feature>
<keyword evidence="6" id="KW-1185">Reference proteome</keyword>
<evidence type="ECO:0000313" key="7">
    <source>
        <dbReference type="RefSeq" id="XP_008589886.1"/>
    </source>
</evidence>
<dbReference type="Pfam" id="PF10377">
    <property type="entry name" value="ATG11"/>
    <property type="match status" value="1"/>
</dbReference>
<dbReference type="CDD" id="cd17060">
    <property type="entry name" value="Ubl_RB1CC1"/>
    <property type="match status" value="1"/>
</dbReference>
<dbReference type="PANTHER" id="PTHR13222">
    <property type="entry name" value="RB1-INDUCIBLE COILED-COIL"/>
    <property type="match status" value="1"/>
</dbReference>
<accession>A0ABM0SAJ5</accession>
<feature type="coiled-coil region" evidence="3">
    <location>
        <begin position="1433"/>
        <end position="1460"/>
    </location>
</feature>
<dbReference type="PANTHER" id="PTHR13222:SF1">
    <property type="entry name" value="RB1-INDUCIBLE COILED-COIL PROTEIN 1"/>
    <property type="match status" value="1"/>
</dbReference>
<feature type="coiled-coil region" evidence="3">
    <location>
        <begin position="1262"/>
        <end position="1304"/>
    </location>
</feature>
<gene>
    <name evidence="7" type="primary">RB1CC1</name>
</gene>
<dbReference type="GeneID" id="103607123"/>
<evidence type="ECO:0000256" key="4">
    <source>
        <dbReference type="SAM" id="MobiDB-lite"/>
    </source>
</evidence>
<sequence>MKLYVFLVNTGTTVTFDTELTVQTVADLKHAIQSNYKIAIQHQVLVVNGGECMAAENPIFLFNKEMILCDRPPAIPKTTFSTENDMEIKVEESLMMPAVFHTVASRTQLAVEMYEVAKKLCSFCEGLVHDEHLQHQGWAAIMANLEDCSNSYQKLLFKFESIYSNYLQSIEDIKLKLTHLGTAVSVMAKIPLLECLTRHSYRECLGRLDSLPEHEAEKAETKRSTELVLSPDMPTTTNKSLLTSFHKSVEHVAPDATDVESRKEVRESCQSTVQHNETSADAKDDDLPFFNVSLLDWINVQDRPNDVESLVRKCFDSMSRLDPRIIRPFIAECRQTIAKLDNQNMKAIKGLEDRLYALDQMIASCGRLVNEQKELAQGFLANQMRAENLKDASVLPDLCLSHANQLMIMLQNHRKLLDIKQKCTTAKQELANNLHVRLKWCCFVMLHADQDGEKLQALLRLVIELLERVKIVEALSTVPQMYCLAVVEVVRRKMFIKHYREWAGALVKDGKQLYEAEKSKRESFGKLFRKSFLRNRLFRGLDSWPPSFCTQKPRKFDCELPDISLKDLQFLQSFCPSEVQPFLRVPLLCDFEPLHQHVLALHNLVKAAQSLDEMSQTITDLLSEQKASPQSASSPRAESATGITTTTSPRIPPPLTIQDPVCPAVCPLEELSPDSIDAHTFDFETIPHPNIEQTIHQVSLDLDSLAESPESDFMSAVNEFVIEENLSSPNPISDPQSPEMMVESLYSSVINAIDSRRMQDTNICGKEDFGDHASLNVQLEKCRVVAQDSHFSIQTIKEDLCHFRTFVQKEKCDFSNSLKCTAVEIRNIIEKVKCSLEITLKEKHQKELQCLRNEYESKLGALIKESEENENKIKKLKGDLVCLEEVLQNKDNEFALVKHEKEAVICLQNEKDQKLLEMENIMHTQNCEIKELKQSRELVLKDLKKLHVENDEKMELLRAELQCLEQSHLKELEDMLHVRHNQEFEKVMTDHEVSLEKLKKENQQRIDQIQESHATIINEKEQQLQELKLKISDLSDMRCKLEVELALKEAETDEIKILLEESRAQHKETLTSLIEQETENLRIEISKLNQKIQDNNENYQVGLAELRILMTIEKDQCISELISRHEEESNMLKAELNKVTSLHYQAFEIEKNLKEQVVELQSKLESELSALEKQKDEKITQQEEKYEAIIQNLEKDKEKLVMSLEQDRKQLIQKLNCEKGEAIQTALKEFKLEREVVEKELLEKVKHLENQIAKSPVIESTREDSSSLVAELQEKLQEEKAKFLEQLEEQEKRKNEEMQNVRTSLIAEQQTNFNTVLTREKMRKENIINDLSDKLKSTMQQQERDKDLIESLSEDRARLLEEKKKLEEEVTKLRSSSFVPSPYVAAAPELYGACAPELPGETDRSTMETADEGRVDSAMETSMMSVQENIHMLSEEKQRIMLLERTLQLKEEENKRLNQRLMSQSMSSVSSRHSEKIAIRDFQVGDLVLIILDERHDNYVLFTVSPTLYFLHSESLPALDLKPASGVSRRPWVLGKVMEKEYCQAKKAQNRFKVPLGTKFYRVKAVSWNKKV</sequence>
<feature type="compositionally biased region" description="Polar residues" evidence="4">
    <location>
        <begin position="623"/>
        <end position="636"/>
    </location>
</feature>
<feature type="coiled-coil region" evidence="3">
    <location>
        <begin position="1122"/>
        <end position="1221"/>
    </location>
</feature>